<evidence type="ECO:0000313" key="2">
    <source>
        <dbReference type="Proteomes" id="UP000800093"/>
    </source>
</evidence>
<gene>
    <name evidence="1" type="ORF">CC78DRAFT_291415</name>
</gene>
<protein>
    <submittedName>
        <fullName evidence="1">Uncharacterized protein</fullName>
    </submittedName>
</protein>
<proteinExistence type="predicted"/>
<dbReference type="EMBL" id="ML986632">
    <property type="protein sequence ID" value="KAF2263038.1"/>
    <property type="molecule type" value="Genomic_DNA"/>
</dbReference>
<keyword evidence="2" id="KW-1185">Reference proteome</keyword>
<organism evidence="1 2">
    <name type="scientific">Lojkania enalia</name>
    <dbReference type="NCBI Taxonomy" id="147567"/>
    <lineage>
        <taxon>Eukaryota</taxon>
        <taxon>Fungi</taxon>
        <taxon>Dikarya</taxon>
        <taxon>Ascomycota</taxon>
        <taxon>Pezizomycotina</taxon>
        <taxon>Dothideomycetes</taxon>
        <taxon>Pleosporomycetidae</taxon>
        <taxon>Pleosporales</taxon>
        <taxon>Pleosporales incertae sedis</taxon>
        <taxon>Lojkania</taxon>
    </lineage>
</organism>
<evidence type="ECO:0000313" key="1">
    <source>
        <dbReference type="EMBL" id="KAF2263038.1"/>
    </source>
</evidence>
<comment type="caution">
    <text evidence="1">The sequence shown here is derived from an EMBL/GenBank/DDBJ whole genome shotgun (WGS) entry which is preliminary data.</text>
</comment>
<sequence>MDDKSNFTASISAQFKSRELDAFRRQSRFDPSTQQMIDHGWANTELIPFLRQAYGERLGDCHDWWEDLRVAQFKEPHHMPDYPVADPVFIERLRLALVAPNGSKRPSLVVTVAEDRLLTIRLLIRRYVMHGGAFLLASLPLRIRPGMEREVREATEADTNISALFVEGWKNSE</sequence>
<dbReference type="Proteomes" id="UP000800093">
    <property type="component" value="Unassembled WGS sequence"/>
</dbReference>
<dbReference type="OrthoDB" id="3795194at2759"/>
<dbReference type="AlphaFoldDB" id="A0A9P4N2X2"/>
<reference evidence="2" key="1">
    <citation type="journal article" date="2020" name="Stud. Mycol.">
        <title>101 Dothideomycetes genomes: A test case for predicting lifestyles and emergence of pathogens.</title>
        <authorList>
            <person name="Haridas S."/>
            <person name="Albert R."/>
            <person name="Binder M."/>
            <person name="Bloem J."/>
            <person name="LaButti K."/>
            <person name="Salamov A."/>
            <person name="Andreopoulos B."/>
            <person name="Baker S."/>
            <person name="Barry K."/>
            <person name="Bills G."/>
            <person name="Bluhm B."/>
            <person name="Cannon C."/>
            <person name="Castanera R."/>
            <person name="Culley D."/>
            <person name="Daum C."/>
            <person name="Ezra D."/>
            <person name="Gonzalez J."/>
            <person name="Henrissat B."/>
            <person name="Kuo A."/>
            <person name="Liang C."/>
            <person name="Lipzen A."/>
            <person name="Lutzoni F."/>
            <person name="Magnuson J."/>
            <person name="Mondo S."/>
            <person name="Nolan M."/>
            <person name="Ohm R."/>
            <person name="Pangilinan J."/>
            <person name="Park H.-J."/>
            <person name="Ramirez L."/>
            <person name="Alfaro M."/>
            <person name="Sun H."/>
            <person name="Tritt A."/>
            <person name="Yoshinaga Y."/>
            <person name="Zwiers L.-H."/>
            <person name="Turgeon B."/>
            <person name="Goodwin S."/>
            <person name="Spatafora J."/>
            <person name="Crous P."/>
            <person name="Grigoriev I."/>
        </authorList>
    </citation>
    <scope>NUCLEOTIDE SEQUENCE [LARGE SCALE GENOMIC DNA]</scope>
    <source>
        <strain evidence="2">CBS 304.66</strain>
    </source>
</reference>
<accession>A0A9P4N2X2</accession>
<name>A0A9P4N2X2_9PLEO</name>